<dbReference type="InterPro" id="IPR050613">
    <property type="entry name" value="Sec_Metabolite_Reg"/>
</dbReference>
<proteinExistence type="predicted"/>
<sequence>MPKELAKPKQTRKRIPRTCAQAGQKRKQKCDSLKPCAVCKLRGEADLCDYSGAQPTRVLDEEDEATNQVSAEELKILRQQVDDLEHAVTLVVNRSPSGTSPNYLIMM</sequence>
<evidence type="ECO:0000313" key="5">
    <source>
        <dbReference type="Proteomes" id="UP000235392"/>
    </source>
</evidence>
<name>A0A2N5SZL1_9BASI</name>
<dbReference type="PANTHER" id="PTHR31001">
    <property type="entry name" value="UNCHARACTERIZED TRANSCRIPTIONAL REGULATORY PROTEIN"/>
    <property type="match status" value="1"/>
</dbReference>
<comment type="caution">
    <text evidence="4">The sequence shown here is derived from an EMBL/GenBank/DDBJ whole genome shotgun (WGS) entry which is preliminary data.</text>
</comment>
<dbReference type="InterPro" id="IPR036864">
    <property type="entry name" value="Zn2-C6_fun-type_DNA-bd_sf"/>
</dbReference>
<evidence type="ECO:0000256" key="3">
    <source>
        <dbReference type="SAM" id="MobiDB-lite"/>
    </source>
</evidence>
<dbReference type="PANTHER" id="PTHR31001:SF89">
    <property type="entry name" value="ZN(2)-C6 FUNGAL-TYPE DOMAIN-CONTAINING PROTEIN"/>
    <property type="match status" value="1"/>
</dbReference>
<evidence type="ECO:0000313" key="4">
    <source>
        <dbReference type="EMBL" id="PLW18674.1"/>
    </source>
</evidence>
<comment type="subcellular location">
    <subcellularLocation>
        <location evidence="1">Nucleus</location>
    </subcellularLocation>
</comment>
<dbReference type="GO" id="GO:0005634">
    <property type="term" value="C:nucleus"/>
    <property type="evidence" value="ECO:0007669"/>
    <property type="project" value="UniProtKB-SubCell"/>
</dbReference>
<reference evidence="4 5" key="1">
    <citation type="submission" date="2017-11" db="EMBL/GenBank/DDBJ databases">
        <title>De novo assembly and phasing of dikaryotic genomes from two isolates of Puccinia coronata f. sp. avenae, the causal agent of oat crown rust.</title>
        <authorList>
            <person name="Miller M.E."/>
            <person name="Zhang Y."/>
            <person name="Omidvar V."/>
            <person name="Sperschneider J."/>
            <person name="Schwessinger B."/>
            <person name="Raley C."/>
            <person name="Palmer J.M."/>
            <person name="Garnica D."/>
            <person name="Upadhyaya N."/>
            <person name="Rathjen J."/>
            <person name="Taylor J.M."/>
            <person name="Park R.F."/>
            <person name="Dodds P.N."/>
            <person name="Hirsch C.D."/>
            <person name="Kianian S.F."/>
            <person name="Figueroa M."/>
        </authorList>
    </citation>
    <scope>NUCLEOTIDE SEQUENCE [LARGE SCALE GENOMIC DNA]</scope>
    <source>
        <strain evidence="4">12SD80</strain>
    </source>
</reference>
<protein>
    <recommendedName>
        <fullName evidence="6">Zn(2)-C6 fungal-type domain-containing protein</fullName>
    </recommendedName>
</protein>
<dbReference type="EMBL" id="PGCI01000728">
    <property type="protein sequence ID" value="PLW18674.1"/>
    <property type="molecule type" value="Genomic_DNA"/>
</dbReference>
<keyword evidence="2" id="KW-0539">Nucleus</keyword>
<dbReference type="GO" id="GO:0008270">
    <property type="term" value="F:zinc ion binding"/>
    <property type="evidence" value="ECO:0007669"/>
    <property type="project" value="InterPro"/>
</dbReference>
<dbReference type="Gene3D" id="4.10.240.10">
    <property type="entry name" value="Zn(2)-C6 fungal-type DNA-binding domain"/>
    <property type="match status" value="1"/>
</dbReference>
<dbReference type="Proteomes" id="UP000235392">
    <property type="component" value="Unassembled WGS sequence"/>
</dbReference>
<gene>
    <name evidence="4" type="ORF">PCASD_18598</name>
</gene>
<evidence type="ECO:0000256" key="2">
    <source>
        <dbReference type="ARBA" id="ARBA00023242"/>
    </source>
</evidence>
<evidence type="ECO:0008006" key="6">
    <source>
        <dbReference type="Google" id="ProtNLM"/>
    </source>
</evidence>
<dbReference type="AlphaFoldDB" id="A0A2N5SZL1"/>
<accession>A0A2N5SZL1</accession>
<organism evidence="4 5">
    <name type="scientific">Puccinia coronata f. sp. avenae</name>
    <dbReference type="NCBI Taxonomy" id="200324"/>
    <lineage>
        <taxon>Eukaryota</taxon>
        <taxon>Fungi</taxon>
        <taxon>Dikarya</taxon>
        <taxon>Basidiomycota</taxon>
        <taxon>Pucciniomycotina</taxon>
        <taxon>Pucciniomycetes</taxon>
        <taxon>Pucciniales</taxon>
        <taxon>Pucciniaceae</taxon>
        <taxon>Puccinia</taxon>
    </lineage>
</organism>
<evidence type="ECO:0000256" key="1">
    <source>
        <dbReference type="ARBA" id="ARBA00004123"/>
    </source>
</evidence>
<dbReference type="GO" id="GO:0000981">
    <property type="term" value="F:DNA-binding transcription factor activity, RNA polymerase II-specific"/>
    <property type="evidence" value="ECO:0007669"/>
    <property type="project" value="InterPro"/>
</dbReference>
<feature type="region of interest" description="Disordered" evidence="3">
    <location>
        <begin position="1"/>
        <end position="21"/>
    </location>
</feature>